<evidence type="ECO:0000256" key="4">
    <source>
        <dbReference type="ARBA" id="ARBA00022692"/>
    </source>
</evidence>
<dbReference type="InterPro" id="IPR000515">
    <property type="entry name" value="MetI-like"/>
</dbReference>
<keyword evidence="3" id="KW-1003">Cell membrane</keyword>
<dbReference type="PROSITE" id="PS50928">
    <property type="entry name" value="ABC_TM1"/>
    <property type="match status" value="1"/>
</dbReference>
<organism evidence="9 10">
    <name type="scientific">Goodfellowiella coeruleoviolacea</name>
    <dbReference type="NCBI Taxonomy" id="334858"/>
    <lineage>
        <taxon>Bacteria</taxon>
        <taxon>Bacillati</taxon>
        <taxon>Actinomycetota</taxon>
        <taxon>Actinomycetes</taxon>
        <taxon>Pseudonocardiales</taxon>
        <taxon>Pseudonocardiaceae</taxon>
        <taxon>Goodfellowiella</taxon>
    </lineage>
</organism>
<evidence type="ECO:0000256" key="5">
    <source>
        <dbReference type="ARBA" id="ARBA00022989"/>
    </source>
</evidence>
<feature type="transmembrane region" description="Helical" evidence="7">
    <location>
        <begin position="93"/>
        <end position="114"/>
    </location>
</feature>
<feature type="transmembrane region" description="Helical" evidence="7">
    <location>
        <begin position="286"/>
        <end position="311"/>
    </location>
</feature>
<feature type="transmembrane region" description="Helical" evidence="7">
    <location>
        <begin position="32"/>
        <end position="55"/>
    </location>
</feature>
<evidence type="ECO:0000259" key="8">
    <source>
        <dbReference type="PROSITE" id="PS50928"/>
    </source>
</evidence>
<comment type="subcellular location">
    <subcellularLocation>
        <location evidence="1 7">Cell membrane</location>
        <topology evidence="1 7">Multi-pass membrane protein</topology>
    </subcellularLocation>
</comment>
<dbReference type="PANTHER" id="PTHR43227">
    <property type="entry name" value="BLL4140 PROTEIN"/>
    <property type="match status" value="1"/>
</dbReference>
<evidence type="ECO:0000256" key="2">
    <source>
        <dbReference type="ARBA" id="ARBA00022448"/>
    </source>
</evidence>
<dbReference type="AlphaFoldDB" id="A0AAE3G8C9"/>
<evidence type="ECO:0000313" key="10">
    <source>
        <dbReference type="Proteomes" id="UP001206128"/>
    </source>
</evidence>
<dbReference type="SUPFAM" id="SSF161098">
    <property type="entry name" value="MetI-like"/>
    <property type="match status" value="1"/>
</dbReference>
<feature type="domain" description="ABC transmembrane type-1" evidence="8">
    <location>
        <begin position="89"/>
        <end position="307"/>
    </location>
</feature>
<comment type="caution">
    <text evidence="9">The sequence shown here is derived from an EMBL/GenBank/DDBJ whole genome shotgun (WGS) entry which is preliminary data.</text>
</comment>
<dbReference type="GO" id="GO:0005886">
    <property type="term" value="C:plasma membrane"/>
    <property type="evidence" value="ECO:0007669"/>
    <property type="project" value="UniProtKB-SubCell"/>
</dbReference>
<dbReference type="RefSeq" id="WP_253766365.1">
    <property type="nucleotide sequence ID" value="NZ_JAMTCK010000001.1"/>
</dbReference>
<evidence type="ECO:0000256" key="3">
    <source>
        <dbReference type="ARBA" id="ARBA00022475"/>
    </source>
</evidence>
<dbReference type="PANTHER" id="PTHR43227:SF8">
    <property type="entry name" value="DIACETYLCHITOBIOSE UPTAKE SYSTEM PERMEASE PROTEIN DASB"/>
    <property type="match status" value="1"/>
</dbReference>
<dbReference type="Proteomes" id="UP001206128">
    <property type="component" value="Unassembled WGS sequence"/>
</dbReference>
<feature type="transmembrane region" description="Helical" evidence="7">
    <location>
        <begin position="126"/>
        <end position="147"/>
    </location>
</feature>
<name>A0AAE3G8C9_9PSEU</name>
<dbReference type="Pfam" id="PF00528">
    <property type="entry name" value="BPD_transp_1"/>
    <property type="match status" value="1"/>
</dbReference>
<sequence length="320" mass="34749">MVLAWAARLAAPARRQRRVVLLARLDARATPLLFVAPFFVLFAVFGVFPLAYTAWISLHDWQLVNGDQGFVGLANYAALFTDPHFYNALGNTVSMLVLATVPQLFAGLGIAALLNRPLRTAVFWRAGVLLPNAVSVVAVTLVFAQLFGRDFGVANWVLDQLGVPPVDWQANRLAAHLAVAATVTWRWTGYNALLYLAAMQSVDQELYEAAELDGASRWRAFWAVTVPAIRPTIGFTAFSATVGGLQLFVEPQLFDVSGLGGIGGTDRQFQTITMYLYEKGFGVFDAGYAAAIAWVLALLCGGCVLVGLGLVRRLARRGRL</sequence>
<dbReference type="CDD" id="cd06261">
    <property type="entry name" value="TM_PBP2"/>
    <property type="match status" value="1"/>
</dbReference>
<dbReference type="InterPro" id="IPR035906">
    <property type="entry name" value="MetI-like_sf"/>
</dbReference>
<evidence type="ECO:0000256" key="1">
    <source>
        <dbReference type="ARBA" id="ARBA00004651"/>
    </source>
</evidence>
<reference evidence="9" key="1">
    <citation type="submission" date="2022-06" db="EMBL/GenBank/DDBJ databases">
        <title>Genomic Encyclopedia of Archaeal and Bacterial Type Strains, Phase II (KMG-II): from individual species to whole genera.</title>
        <authorList>
            <person name="Goeker M."/>
        </authorList>
    </citation>
    <scope>NUCLEOTIDE SEQUENCE</scope>
    <source>
        <strain evidence="9">DSM 43935</strain>
    </source>
</reference>
<dbReference type="InterPro" id="IPR050809">
    <property type="entry name" value="UgpAE/MalFG_permease"/>
</dbReference>
<dbReference type="EMBL" id="JAMTCK010000001">
    <property type="protein sequence ID" value="MCP2163591.1"/>
    <property type="molecule type" value="Genomic_DNA"/>
</dbReference>
<evidence type="ECO:0000256" key="6">
    <source>
        <dbReference type="ARBA" id="ARBA00023136"/>
    </source>
</evidence>
<dbReference type="Gene3D" id="1.10.3720.10">
    <property type="entry name" value="MetI-like"/>
    <property type="match status" value="1"/>
</dbReference>
<comment type="similarity">
    <text evidence="7">Belongs to the binding-protein-dependent transport system permease family.</text>
</comment>
<protein>
    <submittedName>
        <fullName evidence="9">Cellobiose ABC transporter membrane protein</fullName>
    </submittedName>
</protein>
<keyword evidence="4 7" id="KW-0812">Transmembrane</keyword>
<dbReference type="GO" id="GO:0055085">
    <property type="term" value="P:transmembrane transport"/>
    <property type="evidence" value="ECO:0007669"/>
    <property type="project" value="InterPro"/>
</dbReference>
<keyword evidence="6 7" id="KW-0472">Membrane</keyword>
<dbReference type="SUPFAM" id="SSF160964">
    <property type="entry name" value="MalF N-terminal region-like"/>
    <property type="match status" value="1"/>
</dbReference>
<accession>A0AAE3G8C9</accession>
<evidence type="ECO:0000313" key="9">
    <source>
        <dbReference type="EMBL" id="MCP2163591.1"/>
    </source>
</evidence>
<keyword evidence="2 7" id="KW-0813">Transport</keyword>
<keyword evidence="10" id="KW-1185">Reference proteome</keyword>
<evidence type="ECO:0000256" key="7">
    <source>
        <dbReference type="RuleBase" id="RU363032"/>
    </source>
</evidence>
<proteinExistence type="inferred from homology"/>
<keyword evidence="5 7" id="KW-1133">Transmembrane helix</keyword>
<gene>
    <name evidence="9" type="ORF">LX83_000431</name>
</gene>